<reference evidence="4" key="1">
    <citation type="journal article" date="2019" name="Int. J. Syst. Evol. Microbiol.">
        <title>The Global Catalogue of Microorganisms (GCM) 10K type strain sequencing project: providing services to taxonomists for standard genome sequencing and annotation.</title>
        <authorList>
            <consortium name="The Broad Institute Genomics Platform"/>
            <consortium name="The Broad Institute Genome Sequencing Center for Infectious Disease"/>
            <person name="Wu L."/>
            <person name="Ma J."/>
        </authorList>
    </citation>
    <scope>NUCLEOTIDE SEQUENCE [LARGE SCALE GENOMIC DNA]</scope>
    <source>
        <strain evidence="4">JCM 17938</strain>
    </source>
</reference>
<keyword evidence="1" id="KW-0812">Transmembrane</keyword>
<sequence>MTRDRPSGGESGRSKFLRESLDVITNFWQLLVFLAPAAGICAALLLRHLRQISIALAWAIAVASSLSGLVVLVGKKDQVLEWLLAWVEHTREQLVKLSRALLAFVLTAAAVAGAGWAVTGTIGALGGSCSPPLDLRVLTAPENLTALQRAAAEYTAAHSARCRPVRIAVAPSGSVLNVASGFQNGWYSEPGAGENGRGALQPDVLIPASSGEADRLLAAPHPGVRLKNEGSIGSSPLAVGISSSASGDLDNVLPGQDPPRLAELLDAAHRSGVQRIFRASPDVSEIGALASVDLYAGGALGDPRTTERALGNAALPLSDSAALLCALRHRPASDERVAVIAPEQVLADYGNGRALGTACPAPGGGGPKLTIHQVSDTHTFDYPFIHVSWDGQSSTRRSRQVDDFRRWLGHDRLQGEAFRDADGRPGIADSTDGRLYLGAVPRMPVRPYRRDQINDTLARFAQARPPLHIAMALDVSGSMSGGRPQPGSRFTYAVQVARAAAQTAIHDGRDTVELDVFSRVQKQPPFRATGPPAGPGTIGSALDGLTLQGSDIPLYDAIGDAAARVAAYPDATVVVLTDGGSEAADPRARAAALRKALKTRPIIVLTGTDTCEGTTAIKALGSAVRCVDAGSREPSDVVTSVFDPTTQP</sequence>
<dbReference type="Gene3D" id="3.40.50.410">
    <property type="entry name" value="von Willebrand factor, type A domain"/>
    <property type="match status" value="1"/>
</dbReference>
<feature type="domain" description="VWFA" evidence="2">
    <location>
        <begin position="466"/>
        <end position="642"/>
    </location>
</feature>
<keyword evidence="1" id="KW-0472">Membrane</keyword>
<evidence type="ECO:0000256" key="1">
    <source>
        <dbReference type="SAM" id="Phobius"/>
    </source>
</evidence>
<accession>A0ABP8TCE4</accession>
<dbReference type="RefSeq" id="WP_345346647.1">
    <property type="nucleotide sequence ID" value="NZ_BAABHJ010000001.1"/>
</dbReference>
<dbReference type="SUPFAM" id="SSF53300">
    <property type="entry name" value="vWA-like"/>
    <property type="match status" value="1"/>
</dbReference>
<dbReference type="Proteomes" id="UP001500212">
    <property type="component" value="Unassembled WGS sequence"/>
</dbReference>
<keyword evidence="4" id="KW-1185">Reference proteome</keyword>
<feature type="transmembrane region" description="Helical" evidence="1">
    <location>
        <begin position="52"/>
        <end position="73"/>
    </location>
</feature>
<evidence type="ECO:0000313" key="3">
    <source>
        <dbReference type="EMBL" id="GAA4601059.1"/>
    </source>
</evidence>
<evidence type="ECO:0000313" key="4">
    <source>
        <dbReference type="Proteomes" id="UP001500212"/>
    </source>
</evidence>
<evidence type="ECO:0000259" key="2">
    <source>
        <dbReference type="SMART" id="SM00327"/>
    </source>
</evidence>
<dbReference type="SMART" id="SM00327">
    <property type="entry name" value="VWA"/>
    <property type="match status" value="1"/>
</dbReference>
<name>A0ABP8TCE4_9ACTN</name>
<keyword evidence="1" id="KW-1133">Transmembrane helix</keyword>
<dbReference type="InterPro" id="IPR002035">
    <property type="entry name" value="VWF_A"/>
</dbReference>
<dbReference type="InterPro" id="IPR036465">
    <property type="entry name" value="vWFA_dom_sf"/>
</dbReference>
<feature type="transmembrane region" description="Helical" evidence="1">
    <location>
        <begin position="101"/>
        <end position="126"/>
    </location>
</feature>
<gene>
    <name evidence="3" type="ORF">GCM10023195_02200</name>
</gene>
<proteinExistence type="predicted"/>
<protein>
    <recommendedName>
        <fullName evidence="2">VWFA domain-containing protein</fullName>
    </recommendedName>
</protein>
<dbReference type="EMBL" id="BAABHJ010000001">
    <property type="protein sequence ID" value="GAA4601059.1"/>
    <property type="molecule type" value="Genomic_DNA"/>
</dbReference>
<feature type="transmembrane region" description="Helical" evidence="1">
    <location>
        <begin position="21"/>
        <end position="46"/>
    </location>
</feature>
<organism evidence="3 4">
    <name type="scientific">Actinoallomurus liliacearum</name>
    <dbReference type="NCBI Taxonomy" id="1080073"/>
    <lineage>
        <taxon>Bacteria</taxon>
        <taxon>Bacillati</taxon>
        <taxon>Actinomycetota</taxon>
        <taxon>Actinomycetes</taxon>
        <taxon>Streptosporangiales</taxon>
        <taxon>Thermomonosporaceae</taxon>
        <taxon>Actinoallomurus</taxon>
    </lineage>
</organism>
<comment type="caution">
    <text evidence="3">The sequence shown here is derived from an EMBL/GenBank/DDBJ whole genome shotgun (WGS) entry which is preliminary data.</text>
</comment>